<dbReference type="EMBL" id="KB202849">
    <property type="protein sequence ID" value="ESO87760.1"/>
    <property type="molecule type" value="Genomic_DNA"/>
</dbReference>
<dbReference type="InterPro" id="IPR003533">
    <property type="entry name" value="Doublecortin_dom"/>
</dbReference>
<evidence type="ECO:0000313" key="7">
    <source>
        <dbReference type="EMBL" id="ESO87760.1"/>
    </source>
</evidence>
<dbReference type="OrthoDB" id="1738954at2759"/>
<keyword evidence="5" id="KW-0966">Cell projection</keyword>
<evidence type="ECO:0000256" key="2">
    <source>
        <dbReference type="ARBA" id="ARBA00004496"/>
    </source>
</evidence>
<dbReference type="AlphaFoldDB" id="V3ZYP2"/>
<organism evidence="7 8">
    <name type="scientific">Lottia gigantea</name>
    <name type="common">Giant owl limpet</name>
    <dbReference type="NCBI Taxonomy" id="225164"/>
    <lineage>
        <taxon>Eukaryota</taxon>
        <taxon>Metazoa</taxon>
        <taxon>Spiralia</taxon>
        <taxon>Lophotrochozoa</taxon>
        <taxon>Mollusca</taxon>
        <taxon>Gastropoda</taxon>
        <taxon>Patellogastropoda</taxon>
        <taxon>Lottioidea</taxon>
        <taxon>Lottiidae</taxon>
        <taxon>Lottia</taxon>
    </lineage>
</organism>
<comment type="subcellular location">
    <subcellularLocation>
        <location evidence="1">Cell projection</location>
    </subcellularLocation>
    <subcellularLocation>
        <location evidence="2">Cytoplasm</location>
    </subcellularLocation>
</comment>
<dbReference type="KEGG" id="lgi:LOTGIDRAFT_64764"/>
<dbReference type="GO" id="GO:0005930">
    <property type="term" value="C:axoneme"/>
    <property type="evidence" value="ECO:0007669"/>
    <property type="project" value="TreeGrafter"/>
</dbReference>
<dbReference type="PANTHER" id="PTHR23005:SF4">
    <property type="entry name" value="OXYGEN-REGULATED PROTEIN 1"/>
    <property type="match status" value="1"/>
</dbReference>
<dbReference type="Gene3D" id="3.10.20.230">
    <property type="entry name" value="Doublecortin domain"/>
    <property type="match status" value="2"/>
</dbReference>
<accession>V3ZYP2</accession>
<dbReference type="HOGENOM" id="CLU_035041_2_1_1"/>
<feature type="non-terminal residue" evidence="7">
    <location>
        <position position="1"/>
    </location>
</feature>
<dbReference type="OMA" id="NIVHICT"/>
<evidence type="ECO:0000256" key="1">
    <source>
        <dbReference type="ARBA" id="ARBA00004316"/>
    </source>
</evidence>
<keyword evidence="4" id="KW-0677">Repeat</keyword>
<dbReference type="GeneID" id="20251717"/>
<dbReference type="RefSeq" id="XP_009061534.1">
    <property type="nucleotide sequence ID" value="XM_009063286.1"/>
</dbReference>
<evidence type="ECO:0000259" key="6">
    <source>
        <dbReference type="PROSITE" id="PS50309"/>
    </source>
</evidence>
<dbReference type="STRING" id="225164.V3ZYP2"/>
<dbReference type="PANTHER" id="PTHR23005">
    <property type="entry name" value="RETINITIS PIGMENTOSA 1 PROTEIN"/>
    <property type="match status" value="1"/>
</dbReference>
<evidence type="ECO:0000256" key="3">
    <source>
        <dbReference type="ARBA" id="ARBA00022490"/>
    </source>
</evidence>
<dbReference type="PROSITE" id="PS50309">
    <property type="entry name" value="DC"/>
    <property type="match status" value="2"/>
</dbReference>
<dbReference type="Pfam" id="PF03607">
    <property type="entry name" value="DCX"/>
    <property type="match status" value="2"/>
</dbReference>
<feature type="domain" description="Doublecortin" evidence="6">
    <location>
        <begin position="131"/>
        <end position="210"/>
    </location>
</feature>
<reference evidence="7 8" key="1">
    <citation type="journal article" date="2013" name="Nature">
        <title>Insights into bilaterian evolution from three spiralian genomes.</title>
        <authorList>
            <person name="Simakov O."/>
            <person name="Marletaz F."/>
            <person name="Cho S.J."/>
            <person name="Edsinger-Gonzales E."/>
            <person name="Havlak P."/>
            <person name="Hellsten U."/>
            <person name="Kuo D.H."/>
            <person name="Larsson T."/>
            <person name="Lv J."/>
            <person name="Arendt D."/>
            <person name="Savage R."/>
            <person name="Osoegawa K."/>
            <person name="de Jong P."/>
            <person name="Grimwood J."/>
            <person name="Chapman J.A."/>
            <person name="Shapiro H."/>
            <person name="Aerts A."/>
            <person name="Otillar R.P."/>
            <person name="Terry A.Y."/>
            <person name="Boore J.L."/>
            <person name="Grigoriev I.V."/>
            <person name="Lindberg D.R."/>
            <person name="Seaver E.C."/>
            <person name="Weisblat D.A."/>
            <person name="Putnam N.H."/>
            <person name="Rokhsar D.S."/>
        </authorList>
    </citation>
    <scope>NUCLEOTIDE SEQUENCE [LARGE SCALE GENOMIC DNA]</scope>
</reference>
<feature type="non-terminal residue" evidence="7">
    <location>
        <position position="214"/>
    </location>
</feature>
<evidence type="ECO:0000256" key="4">
    <source>
        <dbReference type="ARBA" id="ARBA00022737"/>
    </source>
</evidence>
<protein>
    <recommendedName>
        <fullName evidence="6">Doublecortin domain-containing protein</fullName>
    </recommendedName>
</protein>
<keyword evidence="3" id="KW-0963">Cytoplasm</keyword>
<evidence type="ECO:0000256" key="5">
    <source>
        <dbReference type="ARBA" id="ARBA00023273"/>
    </source>
</evidence>
<dbReference type="GO" id="GO:0035082">
    <property type="term" value="P:axoneme assembly"/>
    <property type="evidence" value="ECO:0007669"/>
    <property type="project" value="TreeGrafter"/>
</dbReference>
<dbReference type="GO" id="GO:0035556">
    <property type="term" value="P:intracellular signal transduction"/>
    <property type="evidence" value="ECO:0007669"/>
    <property type="project" value="InterPro"/>
</dbReference>
<dbReference type="Proteomes" id="UP000030746">
    <property type="component" value="Unassembled WGS sequence"/>
</dbReference>
<evidence type="ECO:0000313" key="8">
    <source>
        <dbReference type="Proteomes" id="UP000030746"/>
    </source>
</evidence>
<feature type="domain" description="Doublecortin" evidence="6">
    <location>
        <begin position="4"/>
        <end position="89"/>
    </location>
</feature>
<dbReference type="SMART" id="SM00537">
    <property type="entry name" value="DCX"/>
    <property type="match status" value="2"/>
</dbReference>
<dbReference type="CTD" id="20251717"/>
<keyword evidence="8" id="KW-1185">Reference proteome</keyword>
<dbReference type="GO" id="GO:0043005">
    <property type="term" value="C:neuron projection"/>
    <property type="evidence" value="ECO:0007669"/>
    <property type="project" value="UniProtKB-ARBA"/>
</dbReference>
<dbReference type="InterPro" id="IPR036572">
    <property type="entry name" value="Doublecortin_dom_sf"/>
</dbReference>
<proteinExistence type="predicted"/>
<sequence length="214" mass="24529">RRPRRVNFYVNGDRYFKGKKMFVTPNRYYNFNDLLNELTGKLPSNLNLPYGVRQLYEKHGQRITDVDDLQDGDWYVAAGFEGFKSIKYGSTDMEVWSMTHGSYSNKRWSGPSGTSPHKFSTSDNYGSNKPKVITVVRNGVAPRSNVKILLNRRSVQSFEQLMCDISEAFTAKGRSHKVNKLYTIKGKAVQSVSDFFRNDDVFIGVGYEQFSVDQ</sequence>
<dbReference type="SUPFAM" id="SSF89837">
    <property type="entry name" value="Doublecortin (DC)"/>
    <property type="match status" value="2"/>
</dbReference>
<name>V3ZYP2_LOTGI</name>
<dbReference type="GO" id="GO:0042461">
    <property type="term" value="P:photoreceptor cell development"/>
    <property type="evidence" value="ECO:0007669"/>
    <property type="project" value="TreeGrafter"/>
</dbReference>
<gene>
    <name evidence="7" type="ORF">LOTGIDRAFT_64764</name>
</gene>